<evidence type="ECO:0000256" key="1">
    <source>
        <dbReference type="ARBA" id="ARBA00022729"/>
    </source>
</evidence>
<gene>
    <name evidence="2" type="ORF">CRI93_04675</name>
</gene>
<reference evidence="2 3" key="1">
    <citation type="submission" date="2017-10" db="EMBL/GenBank/DDBJ databases">
        <title>Draft genome of Longimonas halophila.</title>
        <authorList>
            <person name="Goh K.M."/>
            <person name="Shamsir M.S."/>
            <person name="Lim S.W."/>
        </authorList>
    </citation>
    <scope>NUCLEOTIDE SEQUENCE [LARGE SCALE GENOMIC DNA]</scope>
    <source>
        <strain evidence="2 3">KCTC 42399</strain>
    </source>
</reference>
<dbReference type="GO" id="GO:0044718">
    <property type="term" value="P:siderophore transmembrane transport"/>
    <property type="evidence" value="ECO:0007669"/>
    <property type="project" value="TreeGrafter"/>
</dbReference>
<evidence type="ECO:0000313" key="2">
    <source>
        <dbReference type="EMBL" id="PEN08412.1"/>
    </source>
</evidence>
<organism evidence="2 3">
    <name type="scientific">Longimonas halophila</name>
    <dbReference type="NCBI Taxonomy" id="1469170"/>
    <lineage>
        <taxon>Bacteria</taxon>
        <taxon>Pseudomonadati</taxon>
        <taxon>Rhodothermota</taxon>
        <taxon>Rhodothermia</taxon>
        <taxon>Rhodothermales</taxon>
        <taxon>Salisaetaceae</taxon>
        <taxon>Longimonas</taxon>
    </lineage>
</organism>
<dbReference type="Gene3D" id="2.60.40.1120">
    <property type="entry name" value="Carboxypeptidase-like, regulatory domain"/>
    <property type="match status" value="1"/>
</dbReference>
<dbReference type="EMBL" id="PDEP01000003">
    <property type="protein sequence ID" value="PEN08412.1"/>
    <property type="molecule type" value="Genomic_DNA"/>
</dbReference>
<accession>A0A2H3P2M0</accession>
<dbReference type="SUPFAM" id="SSF56935">
    <property type="entry name" value="Porins"/>
    <property type="match status" value="1"/>
</dbReference>
<evidence type="ECO:0000313" key="3">
    <source>
        <dbReference type="Proteomes" id="UP000221024"/>
    </source>
</evidence>
<name>A0A2H3P2M0_9BACT</name>
<dbReference type="GO" id="GO:0009279">
    <property type="term" value="C:cell outer membrane"/>
    <property type="evidence" value="ECO:0007669"/>
    <property type="project" value="TreeGrafter"/>
</dbReference>
<dbReference type="Proteomes" id="UP000221024">
    <property type="component" value="Unassembled WGS sequence"/>
</dbReference>
<sequence>MTAPLAVPHRCVLGGCRAAAHCPRLFLVLTVVAALWAGLGALCASAQTEPDTTDATDRYTTVLRNVPLDEALQRFVEITEADLGYANALVEDRYTYCRIRDATTEQLLQCILESADVDYVRTSDGSYVLVAAFQAPDAEGRLTGTVVDAETGMPLPDANVLLADASAGRATNEAGRFHFSPILAGEHQVVVTYVGYESEVKRVWVPQDGQERVRIALNPAPLTAPPLVINGLERRLPSFRLGTNTTDREALERVEGPGTPDVAHAVRRQPGVALGHPRADLHVQGGDIGEHATLLDGVPIREPVTLGGLVSAFSPDALRRVQVHKAGFGAQHGSYTAGVIAAEHDLARPRTNYAQVSADPVSINARAEASWSAGDTASGRVMGAVRTSVWDIYRSPALHHRLATWTRPDPTLTMQWDPASVENTTGLAQRSSADAQFSDIHLAAQQELTPFHQIYASVYRGHTRMQTDVNNTGASLDAATPLASANQTRLLATHGRTGWTNTMAQIRHDWSVTDRVASRVRVHTSHHESHSLFEMRDSLIQQTDMPPQPNTPTRVRLDAADHALEENELNEWGGKASVDVSLSPRYRLNASVAPRYMQSTVHIRNRFLGAFEHHTRAWHLEGHAEGEASLGLGTTLTAGTRLTYLSNRQMVYAEPRVALRYDRSTTPLGDVALRVAGGLYRQYVTQAEISNDGPMAVVPSVRFWLPIGASVAPPRAYHATADALVMPTDAWSFRLETYYKAQPRTLEVDYARLVHAMPLSDMQAVATTQTNRQDRMLAAGRARAYGASLRVQRNGTRVDAEVVAEMGRSRRQYPGRFNDRLVPASWEQPVRLDADLGVALGRGMEARVSGQGVWGRSWALRRAYYDYIANIEGSDTFEGFDLNRPGDQQLAPMLRLDLALRGTWTLRGMGLRMQIGLVNALDRKNPFDWSLDTSGAVPEPAPRNLPGRRAFVLVGIRY</sequence>
<dbReference type="Gene3D" id="3.55.50.30">
    <property type="match status" value="1"/>
</dbReference>
<keyword evidence="2" id="KW-0675">Receptor</keyword>
<dbReference type="Gene3D" id="2.170.130.10">
    <property type="entry name" value="TonB-dependent receptor, plug domain"/>
    <property type="match status" value="1"/>
</dbReference>
<dbReference type="PANTHER" id="PTHR30069:SF29">
    <property type="entry name" value="HEMOGLOBIN AND HEMOGLOBIN-HAPTOGLOBIN-BINDING PROTEIN 1-RELATED"/>
    <property type="match status" value="1"/>
</dbReference>
<protein>
    <submittedName>
        <fullName evidence="2">TonB-dependent receptor</fullName>
    </submittedName>
</protein>
<dbReference type="SUPFAM" id="SSF49464">
    <property type="entry name" value="Carboxypeptidase regulatory domain-like"/>
    <property type="match status" value="1"/>
</dbReference>
<dbReference type="InterPro" id="IPR037066">
    <property type="entry name" value="Plug_dom_sf"/>
</dbReference>
<dbReference type="AlphaFoldDB" id="A0A2H3P2M0"/>
<dbReference type="GO" id="GO:0015344">
    <property type="term" value="F:siderophore uptake transmembrane transporter activity"/>
    <property type="evidence" value="ECO:0007669"/>
    <property type="project" value="TreeGrafter"/>
</dbReference>
<comment type="caution">
    <text evidence="2">The sequence shown here is derived from an EMBL/GenBank/DDBJ whole genome shotgun (WGS) entry which is preliminary data.</text>
</comment>
<dbReference type="Pfam" id="PF13715">
    <property type="entry name" value="CarbopepD_reg_2"/>
    <property type="match status" value="1"/>
</dbReference>
<keyword evidence="1" id="KW-0732">Signal</keyword>
<dbReference type="InterPro" id="IPR039426">
    <property type="entry name" value="TonB-dep_rcpt-like"/>
</dbReference>
<dbReference type="PANTHER" id="PTHR30069">
    <property type="entry name" value="TONB-DEPENDENT OUTER MEMBRANE RECEPTOR"/>
    <property type="match status" value="1"/>
</dbReference>
<dbReference type="OrthoDB" id="1489192at2"/>
<dbReference type="InterPro" id="IPR008969">
    <property type="entry name" value="CarboxyPept-like_regulatory"/>
</dbReference>
<proteinExistence type="predicted"/>
<keyword evidence="3" id="KW-1185">Reference proteome</keyword>